<dbReference type="InterPro" id="IPR036052">
    <property type="entry name" value="TrpB-like_PALP_sf"/>
</dbReference>
<dbReference type="InterPro" id="IPR001926">
    <property type="entry name" value="TrpB-like_PALP"/>
</dbReference>
<dbReference type="PANTHER" id="PTHR48078:SF6">
    <property type="entry name" value="L-THREONINE DEHYDRATASE CATABOLIC TDCB"/>
    <property type="match status" value="1"/>
</dbReference>
<comment type="cofactor">
    <cofactor evidence="1">
        <name>pyridoxal 5'-phosphate</name>
        <dbReference type="ChEBI" id="CHEBI:597326"/>
    </cofactor>
</comment>
<dbReference type="Pfam" id="PF00291">
    <property type="entry name" value="PALP"/>
    <property type="match status" value="1"/>
</dbReference>
<protein>
    <submittedName>
        <fullName evidence="5">Threonine synthase</fullName>
        <ecNumber evidence="5">4.2.3.1</ecNumber>
    </submittedName>
</protein>
<keyword evidence="6" id="KW-1185">Reference proteome</keyword>
<dbReference type="CDD" id="cd01563">
    <property type="entry name" value="Thr-synth_1"/>
    <property type="match status" value="1"/>
</dbReference>
<dbReference type="InterPro" id="IPR000634">
    <property type="entry name" value="Ser/Thr_deHydtase_PyrdxlP-BS"/>
</dbReference>
<feature type="domain" description="Tryptophan synthase beta chain-like PALP" evidence="4">
    <location>
        <begin position="72"/>
        <end position="378"/>
    </location>
</feature>
<reference evidence="5 6" key="1">
    <citation type="submission" date="2021-03" db="EMBL/GenBank/DDBJ databases">
        <authorList>
            <person name="Lee D.-H."/>
        </authorList>
    </citation>
    <scope>NUCLEOTIDE SEQUENCE [LARGE SCALE GENOMIC DNA]</scope>
    <source>
        <strain evidence="5 6">MMS20-R2-23</strain>
    </source>
</reference>
<evidence type="ECO:0000313" key="6">
    <source>
        <dbReference type="Proteomes" id="UP000671399"/>
    </source>
</evidence>
<dbReference type="InterPro" id="IPR050147">
    <property type="entry name" value="Ser/Thr_Dehydratase"/>
</dbReference>
<dbReference type="Gene3D" id="3.40.50.1100">
    <property type="match status" value="2"/>
</dbReference>
<dbReference type="RefSeq" id="WP_208569592.1">
    <property type="nucleotide sequence ID" value="NZ_JAGFWR010000020.1"/>
</dbReference>
<sequence>MYLTHLECPRCGREHDPGRLTNLCTCGSPLLARYDLAAVAATVTPERFGLRPADLWRYRELLPVADERHVTTLGEGWTPLLRAPAYGHEIGIADLIVKDEGLTPTGSFKARGAAVGVSRARELGVRRLAMPTNGNAGAAWATYAARAGMAATIVMPLDAPVICRRECVAAGADLRLVDGLIGDAGRWVAELVADADGAVFDAGTLREPYRLEGKKTMGYEIVEQLGWQVPDVIIYPTGGGVGLIGIYKALHELRELGWVGDKLPRLVAVQSTGCAPIVRAFAAGEDRARPWVDAHTVAFGITVPAPLGDELILTALRESSGTAVAVDDAEILADLRDFAAREGLLLCPEGAACLTAARHLRAGGWIRADERVVVLNTGSGLKYPETVDVSGVPVR</sequence>
<evidence type="ECO:0000256" key="2">
    <source>
        <dbReference type="ARBA" id="ARBA00022898"/>
    </source>
</evidence>
<gene>
    <name evidence="5" type="ORF">JQN83_24920</name>
</gene>
<dbReference type="EC" id="4.2.3.1" evidence="5"/>
<evidence type="ECO:0000256" key="3">
    <source>
        <dbReference type="ARBA" id="ARBA00023239"/>
    </source>
</evidence>
<name>A0ABS3VEI0_9ACTN</name>
<dbReference type="NCBIfam" id="NF006050">
    <property type="entry name" value="PRK08197.1"/>
    <property type="match status" value="1"/>
</dbReference>
<dbReference type="PANTHER" id="PTHR48078">
    <property type="entry name" value="THREONINE DEHYDRATASE, MITOCHONDRIAL-RELATED"/>
    <property type="match status" value="1"/>
</dbReference>
<dbReference type="PROSITE" id="PS00165">
    <property type="entry name" value="DEHYDRATASE_SER_THR"/>
    <property type="match status" value="1"/>
</dbReference>
<accession>A0ABS3VEI0</accession>
<dbReference type="Proteomes" id="UP000671399">
    <property type="component" value="Unassembled WGS sequence"/>
</dbReference>
<organism evidence="5 6">
    <name type="scientific">Micromonospora antibiotica</name>
    <dbReference type="NCBI Taxonomy" id="2807623"/>
    <lineage>
        <taxon>Bacteria</taxon>
        <taxon>Bacillati</taxon>
        <taxon>Actinomycetota</taxon>
        <taxon>Actinomycetes</taxon>
        <taxon>Micromonosporales</taxon>
        <taxon>Micromonosporaceae</taxon>
        <taxon>Micromonospora</taxon>
    </lineage>
</organism>
<evidence type="ECO:0000256" key="1">
    <source>
        <dbReference type="ARBA" id="ARBA00001933"/>
    </source>
</evidence>
<comment type="caution">
    <text evidence="5">The sequence shown here is derived from an EMBL/GenBank/DDBJ whole genome shotgun (WGS) entry which is preliminary data.</text>
</comment>
<evidence type="ECO:0000313" key="5">
    <source>
        <dbReference type="EMBL" id="MBO4164038.1"/>
    </source>
</evidence>
<dbReference type="SUPFAM" id="SSF53686">
    <property type="entry name" value="Tryptophan synthase beta subunit-like PLP-dependent enzymes"/>
    <property type="match status" value="1"/>
</dbReference>
<dbReference type="EMBL" id="JAGFWR010000020">
    <property type="protein sequence ID" value="MBO4164038.1"/>
    <property type="molecule type" value="Genomic_DNA"/>
</dbReference>
<evidence type="ECO:0000259" key="4">
    <source>
        <dbReference type="Pfam" id="PF00291"/>
    </source>
</evidence>
<keyword evidence="2" id="KW-0663">Pyridoxal phosphate</keyword>
<dbReference type="GO" id="GO:0004795">
    <property type="term" value="F:threonine synthase activity"/>
    <property type="evidence" value="ECO:0007669"/>
    <property type="project" value="UniProtKB-EC"/>
</dbReference>
<proteinExistence type="predicted"/>
<keyword evidence="3 5" id="KW-0456">Lyase</keyword>